<dbReference type="STRING" id="645274.SAMN04487901_1172"/>
<keyword evidence="4" id="KW-1185">Reference proteome</keyword>
<organism evidence="3 4">
    <name type="scientific">Prevotella communis</name>
    <dbReference type="NCBI Taxonomy" id="2913614"/>
    <lineage>
        <taxon>Bacteria</taxon>
        <taxon>Pseudomonadati</taxon>
        <taxon>Bacteroidota</taxon>
        <taxon>Bacteroidia</taxon>
        <taxon>Bacteroidales</taxon>
        <taxon>Prevotellaceae</taxon>
        <taxon>Prevotella</taxon>
    </lineage>
</organism>
<evidence type="ECO:0000313" key="3">
    <source>
        <dbReference type="EMBL" id="SDH11095.1"/>
    </source>
</evidence>
<keyword evidence="2" id="KW-1133">Transmembrane helix</keyword>
<feature type="transmembrane region" description="Helical" evidence="2">
    <location>
        <begin position="90"/>
        <end position="112"/>
    </location>
</feature>
<protein>
    <submittedName>
        <fullName evidence="3">Uncharacterized protein</fullName>
    </submittedName>
</protein>
<evidence type="ECO:0000256" key="1">
    <source>
        <dbReference type="SAM" id="MobiDB-lite"/>
    </source>
</evidence>
<keyword evidence="2" id="KW-0472">Membrane</keyword>
<evidence type="ECO:0000256" key="2">
    <source>
        <dbReference type="SAM" id="Phobius"/>
    </source>
</evidence>
<keyword evidence="2" id="KW-0812">Transmembrane</keyword>
<dbReference type="RefSeq" id="WP_091818777.1">
    <property type="nucleotide sequence ID" value="NZ_FNCQ01000017.1"/>
</dbReference>
<dbReference type="EMBL" id="FNCQ01000017">
    <property type="protein sequence ID" value="SDH11095.1"/>
    <property type="molecule type" value="Genomic_DNA"/>
</dbReference>
<reference evidence="4" key="1">
    <citation type="submission" date="2016-10" db="EMBL/GenBank/DDBJ databases">
        <authorList>
            <person name="Varghese N."/>
            <person name="Submissions S."/>
        </authorList>
    </citation>
    <scope>NUCLEOTIDE SEQUENCE [LARGE SCALE GENOMIC DNA]</scope>
    <source>
        <strain evidence="4">BP1-148</strain>
    </source>
</reference>
<feature type="region of interest" description="Disordered" evidence="1">
    <location>
        <begin position="147"/>
        <end position="183"/>
    </location>
</feature>
<evidence type="ECO:0000313" key="4">
    <source>
        <dbReference type="Proteomes" id="UP000198779"/>
    </source>
</evidence>
<gene>
    <name evidence="3" type="ORF">SAMN04487901_1172</name>
</gene>
<sequence>MNRIYDKQEIARMLDKFMAGETSLNEEQMLAEYFRTNEVGDEWQEYKEMFVLFDSGKVDIEPDVEVAQPVNISEGKVKTLPKDVNTKPKILIRWMMTGIAASILFIIGFYIFNKDGESETQEVLVAQVSKPVEVEKETSPVSTIIEEQQTSSVSQVPNSSKPKKHARHQDALPANHEEASTETADADIAQEMADIIACLDNFEQQLLSE</sequence>
<accession>A0A1G7ZR09</accession>
<dbReference type="AlphaFoldDB" id="A0A1G7ZR09"/>
<proteinExistence type="predicted"/>
<name>A0A1G7ZR09_9BACT</name>
<dbReference type="Proteomes" id="UP000198779">
    <property type="component" value="Unassembled WGS sequence"/>
</dbReference>
<feature type="compositionally biased region" description="Polar residues" evidence="1">
    <location>
        <begin position="147"/>
        <end position="160"/>
    </location>
</feature>